<dbReference type="PANTHER" id="PTHR33406">
    <property type="entry name" value="MEMBRANE PROTEIN MJ1562-RELATED"/>
    <property type="match status" value="1"/>
</dbReference>
<feature type="domain" description="SSD" evidence="7">
    <location>
        <begin position="230"/>
        <end position="357"/>
    </location>
</feature>
<feature type="transmembrane region" description="Helical" evidence="6">
    <location>
        <begin position="31"/>
        <end position="48"/>
    </location>
</feature>
<feature type="transmembrane region" description="Helical" evidence="6">
    <location>
        <begin position="205"/>
        <end position="238"/>
    </location>
</feature>
<keyword evidence="4 6" id="KW-1133">Transmembrane helix</keyword>
<comment type="caution">
    <text evidence="8">The sequence shown here is derived from an EMBL/GenBank/DDBJ whole genome shotgun (WGS) entry which is preliminary data.</text>
</comment>
<feature type="transmembrane region" description="Helical" evidence="6">
    <location>
        <begin position="697"/>
        <end position="720"/>
    </location>
</feature>
<dbReference type="InterPro" id="IPR050545">
    <property type="entry name" value="Mycobact_MmpL"/>
</dbReference>
<feature type="transmembrane region" description="Helical" evidence="6">
    <location>
        <begin position="586"/>
        <end position="606"/>
    </location>
</feature>
<keyword evidence="5 6" id="KW-0472">Membrane</keyword>
<organism evidence="8 9">
    <name type="scientific">Antrihabitans stalactiti</name>
    <dbReference type="NCBI Taxonomy" id="2584121"/>
    <lineage>
        <taxon>Bacteria</taxon>
        <taxon>Bacillati</taxon>
        <taxon>Actinomycetota</taxon>
        <taxon>Actinomycetes</taxon>
        <taxon>Mycobacteriales</taxon>
        <taxon>Nocardiaceae</taxon>
        <taxon>Antrihabitans</taxon>
    </lineage>
</organism>
<dbReference type="Gene3D" id="1.20.1640.10">
    <property type="entry name" value="Multidrug efflux transporter AcrB transmembrane domain"/>
    <property type="match status" value="2"/>
</dbReference>
<comment type="subcellular location">
    <subcellularLocation>
        <location evidence="1">Cell membrane</location>
        <topology evidence="1">Multi-pass membrane protein</topology>
    </subcellularLocation>
</comment>
<dbReference type="EMBL" id="VCQU01000005">
    <property type="protein sequence ID" value="NMN96775.1"/>
    <property type="molecule type" value="Genomic_DNA"/>
</dbReference>
<evidence type="ECO:0000256" key="5">
    <source>
        <dbReference type="ARBA" id="ARBA00023136"/>
    </source>
</evidence>
<dbReference type="InterPro" id="IPR000731">
    <property type="entry name" value="SSD"/>
</dbReference>
<feature type="transmembrane region" description="Helical" evidence="6">
    <location>
        <begin position="307"/>
        <end position="326"/>
    </location>
</feature>
<accession>A0A848KD55</accession>
<evidence type="ECO:0000256" key="1">
    <source>
        <dbReference type="ARBA" id="ARBA00004651"/>
    </source>
</evidence>
<evidence type="ECO:0000259" key="7">
    <source>
        <dbReference type="PROSITE" id="PS50156"/>
    </source>
</evidence>
<dbReference type="AlphaFoldDB" id="A0A848KD55"/>
<evidence type="ECO:0000256" key="6">
    <source>
        <dbReference type="SAM" id="Phobius"/>
    </source>
</evidence>
<keyword evidence="2" id="KW-1003">Cell membrane</keyword>
<proteinExistence type="predicted"/>
<feature type="transmembrane region" description="Helical" evidence="6">
    <location>
        <begin position="618"/>
        <end position="638"/>
    </location>
</feature>
<evidence type="ECO:0000256" key="2">
    <source>
        <dbReference type="ARBA" id="ARBA00022475"/>
    </source>
</evidence>
<dbReference type="Proteomes" id="UP000535543">
    <property type="component" value="Unassembled WGS sequence"/>
</dbReference>
<gene>
    <name evidence="8" type="ORF">FGL95_17190</name>
</gene>
<name>A0A848KD55_9NOCA</name>
<protein>
    <submittedName>
        <fullName evidence="8">MMPL family transporter</fullName>
    </submittedName>
</protein>
<sequence>MAVQIETTEPALPGSATLAMRWAAIITTHRWKVLAIWAVLLVACAAAYTQLEARLSAPDFTADRAESTEVDHRITEYFPQVGAEQDAIVFSSATQPLDSGAGRTVVDRAVAAARTIDGVAGVVGPSDGNPAMQFSADRKSAFAIVGIDGGPSERSTVTKRLEPAMKAAAGDGIDINVVGYSSIQTAIVAVETSDIQRAEAIGLPVALILLVLALGALVAAVVPMAVAIGGILLGIGSLFVLTTMLTLPSLVISIATMLGTGIGIDYAMFIVSRFREELTRRGVSRRDELEPIAEAIGIALRTAGKTIVASGLIVMISLCALVVVQAPVFRAIAIGVSIAVACTLVVALTLLPALLAALGPAIDKGALPKRFQPAETRPTSVDDGRWARWARTVMKRPIAFGGAAAVLLVLAALPLTGIRYGIDQGIPALADTPVGHGLAVIDREFVPGLLSPIEIFVSGPGGTALDANASAEAERFRVELSHNELVTAAIPQRNDGRILITAVAKVSYDSTEATGLVDDIRRQAGAIAALGGPNIQVGGATAEFVDLSHEITAKFPIVLVLVLSISLLFLIVVFRSLLLPVKAIAMNLLATGAALGITVAIFQWGYGESLLNFQSAGFLQVFLPIMVFAVLFGLSMDYEVFLIRRMKESWDTSRDNEDAVADGIARTARPITAAAAIMVVVFGSFATADVLELKEMGVALAVAIAIDAVVIRLIMVPALMRLFGRWNWWFPRTVE</sequence>
<dbReference type="PROSITE" id="PS50156">
    <property type="entry name" value="SSD"/>
    <property type="match status" value="1"/>
</dbReference>
<feature type="transmembrane region" description="Helical" evidence="6">
    <location>
        <begin position="555"/>
        <end position="574"/>
    </location>
</feature>
<dbReference type="GO" id="GO:0005886">
    <property type="term" value="C:plasma membrane"/>
    <property type="evidence" value="ECO:0007669"/>
    <property type="project" value="UniProtKB-SubCell"/>
</dbReference>
<reference evidence="8 9" key="2">
    <citation type="submission" date="2020-06" db="EMBL/GenBank/DDBJ databases">
        <title>Antribacter stalactiti gen. nov., sp. nov., a new member of the family Nacardiaceae isolated from a cave.</title>
        <authorList>
            <person name="Kim I.S."/>
        </authorList>
    </citation>
    <scope>NUCLEOTIDE SEQUENCE [LARGE SCALE GENOMIC DNA]</scope>
    <source>
        <strain evidence="8 9">YC2-7</strain>
    </source>
</reference>
<dbReference type="Pfam" id="PF03176">
    <property type="entry name" value="MMPL"/>
    <property type="match status" value="2"/>
</dbReference>
<feature type="transmembrane region" description="Helical" evidence="6">
    <location>
        <begin position="671"/>
        <end position="691"/>
    </location>
</feature>
<dbReference type="PANTHER" id="PTHR33406:SF13">
    <property type="entry name" value="MEMBRANE PROTEIN YDFJ"/>
    <property type="match status" value="1"/>
</dbReference>
<evidence type="ECO:0000313" key="8">
    <source>
        <dbReference type="EMBL" id="NMN96775.1"/>
    </source>
</evidence>
<keyword evidence="3 6" id="KW-0812">Transmembrane</keyword>
<dbReference type="InterPro" id="IPR004869">
    <property type="entry name" value="MMPL_dom"/>
</dbReference>
<feature type="transmembrane region" description="Helical" evidence="6">
    <location>
        <begin position="332"/>
        <end position="362"/>
    </location>
</feature>
<dbReference type="RefSeq" id="WP_169589003.1">
    <property type="nucleotide sequence ID" value="NZ_VCQU01000005.1"/>
</dbReference>
<dbReference type="SUPFAM" id="SSF82866">
    <property type="entry name" value="Multidrug efflux transporter AcrB transmembrane domain"/>
    <property type="match status" value="2"/>
</dbReference>
<feature type="transmembrane region" description="Helical" evidence="6">
    <location>
        <begin position="398"/>
        <end position="422"/>
    </location>
</feature>
<evidence type="ECO:0000256" key="4">
    <source>
        <dbReference type="ARBA" id="ARBA00022989"/>
    </source>
</evidence>
<feature type="transmembrane region" description="Helical" evidence="6">
    <location>
        <begin position="250"/>
        <end position="271"/>
    </location>
</feature>
<keyword evidence="9" id="KW-1185">Reference proteome</keyword>
<evidence type="ECO:0000256" key="3">
    <source>
        <dbReference type="ARBA" id="ARBA00022692"/>
    </source>
</evidence>
<reference evidence="8 9" key="1">
    <citation type="submission" date="2019-05" db="EMBL/GenBank/DDBJ databases">
        <authorList>
            <person name="Lee S.D."/>
        </authorList>
    </citation>
    <scope>NUCLEOTIDE SEQUENCE [LARGE SCALE GENOMIC DNA]</scope>
    <source>
        <strain evidence="8 9">YC2-7</strain>
    </source>
</reference>
<evidence type="ECO:0000313" key="9">
    <source>
        <dbReference type="Proteomes" id="UP000535543"/>
    </source>
</evidence>